<keyword evidence="4 8" id="KW-0812">Transmembrane</keyword>
<dbReference type="AlphaFoldDB" id="A0AAU6PC02"/>
<dbReference type="PROSITE" id="PS50253">
    <property type="entry name" value="COX3"/>
    <property type="match status" value="1"/>
</dbReference>
<feature type="transmembrane region" description="Helical" evidence="9">
    <location>
        <begin position="189"/>
        <end position="217"/>
    </location>
</feature>
<feature type="transmembrane region" description="Helical" evidence="9">
    <location>
        <begin position="36"/>
        <end position="56"/>
    </location>
</feature>
<dbReference type="GO" id="GO:0016020">
    <property type="term" value="C:membrane"/>
    <property type="evidence" value="ECO:0007669"/>
    <property type="project" value="UniProtKB-SubCell"/>
</dbReference>
<reference evidence="11" key="1">
    <citation type="submission" date="2021-06" db="EMBL/GenBank/DDBJ databases">
        <authorList>
            <consortium name="Expending Complete Mitogenomes of Ledrinae and Compositional heterogeneity effect on the phylogenetic inferences of paraphyletic family: Cicadellidae (Hemiptera: Cicadomorpha)"/>
            <person name="Huang W."/>
            <person name="Yu T."/>
            <person name="Zhang Y."/>
        </authorList>
    </citation>
    <scope>NUCLEOTIDE SEQUENCE</scope>
</reference>
<comment type="similarity">
    <text evidence="2 8">Belongs to the cytochrome c oxidase subunit 3 family.</text>
</comment>
<dbReference type="Gene3D" id="1.10.287.70">
    <property type="match status" value="1"/>
</dbReference>
<gene>
    <name evidence="11" type="primary">COX3</name>
</gene>
<evidence type="ECO:0000256" key="9">
    <source>
        <dbReference type="SAM" id="Phobius"/>
    </source>
</evidence>
<evidence type="ECO:0000256" key="2">
    <source>
        <dbReference type="ARBA" id="ARBA00010581"/>
    </source>
</evidence>
<keyword evidence="6 9" id="KW-1133">Transmembrane helix</keyword>
<proteinExistence type="inferred from homology"/>
<dbReference type="InterPro" id="IPR013833">
    <property type="entry name" value="Cyt_c_oxidase_su3_a-hlx"/>
</dbReference>
<organism evidence="11">
    <name type="scientific">Dusuna sp</name>
    <dbReference type="NCBI Taxonomy" id="3133678"/>
    <lineage>
        <taxon>Eukaryota</taxon>
        <taxon>Metazoa</taxon>
        <taxon>Ecdysozoa</taxon>
        <taxon>Arthropoda</taxon>
        <taxon>Hexapoda</taxon>
        <taxon>Insecta</taxon>
        <taxon>Pterygota</taxon>
        <taxon>Neoptera</taxon>
        <taxon>Paraneoptera</taxon>
        <taxon>Hemiptera</taxon>
        <taxon>Auchenorrhyncha</taxon>
        <taxon>Membracoidea</taxon>
        <taxon>Cicadellidae</taxon>
        <taxon>Ledrinae</taxon>
        <taxon>Dusuna</taxon>
    </lineage>
</organism>
<keyword evidence="7 9" id="KW-0472">Membrane</keyword>
<feature type="domain" description="Heme-copper oxidase subunit III family profile" evidence="10">
    <location>
        <begin position="2"/>
        <end position="259"/>
    </location>
</feature>
<dbReference type="EMBL" id="MZ333276">
    <property type="protein sequence ID" value="WXH77259.1"/>
    <property type="molecule type" value="Genomic_DNA"/>
</dbReference>
<keyword evidence="5" id="KW-1278">Translocase</keyword>
<dbReference type="GO" id="GO:0006123">
    <property type="term" value="P:mitochondrial electron transport, cytochrome c to oxygen"/>
    <property type="evidence" value="ECO:0007669"/>
    <property type="project" value="TreeGrafter"/>
</dbReference>
<evidence type="ECO:0000256" key="3">
    <source>
        <dbReference type="ARBA" id="ARBA00015944"/>
    </source>
</evidence>
<evidence type="ECO:0000256" key="5">
    <source>
        <dbReference type="ARBA" id="ARBA00022967"/>
    </source>
</evidence>
<evidence type="ECO:0000313" key="11">
    <source>
        <dbReference type="EMBL" id="WXH77259.1"/>
    </source>
</evidence>
<dbReference type="SUPFAM" id="SSF81452">
    <property type="entry name" value="Cytochrome c oxidase subunit III-like"/>
    <property type="match status" value="1"/>
</dbReference>
<evidence type="ECO:0000256" key="6">
    <source>
        <dbReference type="ARBA" id="ARBA00022989"/>
    </source>
</evidence>
<dbReference type="PANTHER" id="PTHR11403:SF7">
    <property type="entry name" value="CYTOCHROME C OXIDASE SUBUNIT 3"/>
    <property type="match status" value="1"/>
</dbReference>
<dbReference type="PANTHER" id="PTHR11403">
    <property type="entry name" value="CYTOCHROME C OXIDASE SUBUNIT III"/>
    <property type="match status" value="1"/>
</dbReference>
<keyword evidence="8 11" id="KW-0496">Mitochondrion</keyword>
<comment type="subcellular location">
    <subcellularLocation>
        <location evidence="1">Membrane</location>
        <topology evidence="1">Multi-pass membrane protein</topology>
    </subcellularLocation>
</comment>
<evidence type="ECO:0000256" key="7">
    <source>
        <dbReference type="ARBA" id="ARBA00023136"/>
    </source>
</evidence>
<dbReference type="InterPro" id="IPR024791">
    <property type="entry name" value="Cyt_c/ubiquinol_Oxase_su3"/>
</dbReference>
<dbReference type="InterPro" id="IPR000298">
    <property type="entry name" value="Cyt_c_oxidase-like_su3"/>
</dbReference>
<dbReference type="Gene3D" id="1.20.120.80">
    <property type="entry name" value="Cytochrome c oxidase, subunit III, four-helix bundle"/>
    <property type="match status" value="1"/>
</dbReference>
<accession>A0AAU6PC02</accession>
<evidence type="ECO:0000256" key="8">
    <source>
        <dbReference type="RuleBase" id="RU003375"/>
    </source>
</evidence>
<dbReference type="InterPro" id="IPR035973">
    <property type="entry name" value="Cyt_c_oxidase_su3-like_sf"/>
</dbReference>
<evidence type="ECO:0000256" key="4">
    <source>
        <dbReference type="ARBA" id="ARBA00022692"/>
    </source>
</evidence>
<dbReference type="Pfam" id="PF00510">
    <property type="entry name" value="COX3"/>
    <property type="match status" value="1"/>
</dbReference>
<dbReference type="CDD" id="cd01665">
    <property type="entry name" value="Cyt_c_Oxidase_III"/>
    <property type="match status" value="1"/>
</dbReference>
<feature type="transmembrane region" description="Helical" evidence="9">
    <location>
        <begin position="77"/>
        <end position="100"/>
    </location>
</feature>
<evidence type="ECO:0000256" key="1">
    <source>
        <dbReference type="ARBA" id="ARBA00004141"/>
    </source>
</evidence>
<dbReference type="GO" id="GO:0004129">
    <property type="term" value="F:cytochrome-c oxidase activity"/>
    <property type="evidence" value="ECO:0007669"/>
    <property type="project" value="InterPro"/>
</dbReference>
<dbReference type="GO" id="GO:0005739">
    <property type="term" value="C:mitochondrion"/>
    <property type="evidence" value="ECO:0007669"/>
    <property type="project" value="TreeGrafter"/>
</dbReference>
<geneLocation type="mitochondrion" evidence="11"/>
<feature type="transmembrane region" description="Helical" evidence="9">
    <location>
        <begin position="125"/>
        <end position="145"/>
    </location>
</feature>
<sequence>MKNHPFHLVDFSPWPLVGSMGILTLMSGLVDFFMNFSLLVFFVGLLTVLMIMYQWWRDVVRESTYMGLHTSYVIIMIKFGMVMFILSEIMFFISFFWGFFHSSLCPGVEVGINWPPGGVKTFNPMNIPMLNTMILLSSGMTMTWSHNSLLLMYYDDMIKGLLMTVILGFYFSLLQLYEYMESPFCMCDSIYGSLFFMMTGFHGLHVIIGTLFIMIILMRSLMLHFSSLHHIGFEASSWYWHFVDLIWLFLYLSIYWWGS</sequence>
<feature type="transmembrane region" description="Helical" evidence="9">
    <location>
        <begin position="157"/>
        <end position="177"/>
    </location>
</feature>
<dbReference type="FunFam" id="1.20.120.80:FF:000002">
    <property type="entry name" value="Cytochrome c oxidase subunit 3"/>
    <property type="match status" value="1"/>
</dbReference>
<protein>
    <recommendedName>
        <fullName evidence="3 8">Cytochrome c oxidase subunit 3</fullName>
    </recommendedName>
</protein>
<evidence type="ECO:0000259" key="10">
    <source>
        <dbReference type="PROSITE" id="PS50253"/>
    </source>
</evidence>
<comment type="function">
    <text evidence="8">Component of the cytochrome c oxidase, the last enzyme in the mitochondrial electron transport chain which drives oxidative phosphorylation. The respiratory chain contains 3 multisubunit complexes succinate dehydrogenase (complex II, CII), ubiquinol-cytochrome c oxidoreductase (cytochrome b-c1 complex, complex III, CIII) and cytochrome c oxidase (complex IV, CIV), that cooperate to transfer electrons derived from NADH and succinate to molecular oxygen, creating an electrochemical gradient over the inner membrane that drives transmembrane transport and the ATP synthase. Cytochrome c oxidase is the component of the respiratory chain that catalyzes the reduction of oxygen to water. Electrons originating from reduced cytochrome c in the intermembrane space (IMS) are transferred via the dinuclear copper A center (CU(A)) of subunit 2 and heme A of subunit 1 to the active site in subunit 1, a binuclear center (BNC) formed by heme A3 and copper B (CU(B)). The BNC reduces molecular oxygen to 2 water molecules using 4 electrons from cytochrome c in the IMS and 4 protons from the mitochondrial matrix.</text>
</comment>
<feature type="transmembrane region" description="Helical" evidence="9">
    <location>
        <begin position="238"/>
        <end position="258"/>
    </location>
</feature>
<name>A0AAU6PC02_9HEMI</name>
<dbReference type="InterPro" id="IPR033945">
    <property type="entry name" value="Cyt_c_oxase_su3_dom"/>
</dbReference>
<reference evidence="11" key="2">
    <citation type="submission" date="2024-06" db="EMBL/GenBank/DDBJ databases">
        <title>Expending Complete Mitogenomes of Ledrinae and Compositional heterogeneity effect on the phylogenetic inferences of paraphyletic family: Cicadellidae (Hemiptera: Cicadomorpha).</title>
        <authorList>
            <person name="Huang W."/>
            <person name="Yu T."/>
            <person name="Zhang Y."/>
        </authorList>
    </citation>
    <scope>NUCLEOTIDE SEQUENCE</scope>
</reference>